<dbReference type="InterPro" id="IPR002885">
    <property type="entry name" value="PPR_rpt"/>
</dbReference>
<accession>A0A4Y7JUA9</accession>
<keyword evidence="5" id="KW-1185">Reference proteome</keyword>
<dbReference type="Pfam" id="PF20431">
    <property type="entry name" value="E_motif"/>
    <property type="match status" value="1"/>
</dbReference>
<dbReference type="InterPro" id="IPR046848">
    <property type="entry name" value="E_motif"/>
</dbReference>
<reference evidence="4 5" key="1">
    <citation type="journal article" date="2018" name="Science">
        <title>The opium poppy genome and morphinan production.</title>
        <authorList>
            <person name="Guo L."/>
            <person name="Winzer T."/>
            <person name="Yang X."/>
            <person name="Li Y."/>
            <person name="Ning Z."/>
            <person name="He Z."/>
            <person name="Teodor R."/>
            <person name="Lu Y."/>
            <person name="Bowser T.A."/>
            <person name="Graham I.A."/>
            <person name="Ye K."/>
        </authorList>
    </citation>
    <scope>NUCLEOTIDE SEQUENCE [LARGE SCALE GENOMIC DNA]</scope>
    <source>
        <strain evidence="5">cv. HN1</strain>
        <tissue evidence="4">Leaves</tissue>
    </source>
</reference>
<name>A0A4Y7JUA9_PAPSO</name>
<evidence type="ECO:0000259" key="3">
    <source>
        <dbReference type="Pfam" id="PF14432"/>
    </source>
</evidence>
<dbReference type="Pfam" id="PF01535">
    <property type="entry name" value="PPR"/>
    <property type="match status" value="2"/>
</dbReference>
<gene>
    <name evidence="4" type="ORF">C5167_007982</name>
</gene>
<sequence>MHALGFGEQVHSYSVKLGYDASVSIKNSIMYLYLRSGRVDEARRLFDAMRTISLVTWNAIIAGYSQIMGSEKDYLKAHHSGSEALQIYLKLHRSRMKPDLFTFSSILTVCSGLVALDQGEQIHAQTIKSGFLSDVVVGSALVNMYYKCGSAEKATKAFVEMPTRTLISWSSMITGFAQHGRCVEALQLFEDMIITGVKPNKVTFVGVLSACSHAGMEAFDFIEKTEFEPNEFVWSLLIAGCRSHGNMELGFYAAERLLQLKPKDCETYALLLSMYISAGKWKNVTKVRKMMKDKKIGSLQDWSSISIKDKVYSFKPDDKSNNQSVEMYRLLDDLVERAKSLGYVSERSLDAVDEDGNDEGILSSTIHHSEKLAVAFGLLSTCQGSSIRVIKSISMYRDSHSLIKHISAMTGREIILRDSKRLHQFNDGQCSCGDFGSLL</sequence>
<dbReference type="Gramene" id="RZC64287">
    <property type="protein sequence ID" value="RZC64287"/>
    <property type="gene ID" value="C5167_007982"/>
</dbReference>
<dbReference type="NCBIfam" id="TIGR00756">
    <property type="entry name" value="PPR"/>
    <property type="match status" value="2"/>
</dbReference>
<feature type="repeat" description="PPR" evidence="2">
    <location>
        <begin position="165"/>
        <end position="199"/>
    </location>
</feature>
<organism evidence="4 5">
    <name type="scientific">Papaver somniferum</name>
    <name type="common">Opium poppy</name>
    <dbReference type="NCBI Taxonomy" id="3469"/>
    <lineage>
        <taxon>Eukaryota</taxon>
        <taxon>Viridiplantae</taxon>
        <taxon>Streptophyta</taxon>
        <taxon>Embryophyta</taxon>
        <taxon>Tracheophyta</taxon>
        <taxon>Spermatophyta</taxon>
        <taxon>Magnoliopsida</taxon>
        <taxon>Ranunculales</taxon>
        <taxon>Papaveraceae</taxon>
        <taxon>Papaveroideae</taxon>
        <taxon>Papaver</taxon>
    </lineage>
</organism>
<dbReference type="InterPro" id="IPR032867">
    <property type="entry name" value="DYW_dom"/>
</dbReference>
<dbReference type="Pfam" id="PF13041">
    <property type="entry name" value="PPR_2"/>
    <property type="match status" value="1"/>
</dbReference>
<feature type="repeat" description="PPR" evidence="2">
    <location>
        <begin position="22"/>
        <end position="56"/>
    </location>
</feature>
<dbReference type="FunFam" id="1.25.40.10:FF:000344">
    <property type="entry name" value="Pentatricopeptide repeat-containing protein"/>
    <property type="match status" value="1"/>
</dbReference>
<dbReference type="GO" id="GO:0009451">
    <property type="term" value="P:RNA modification"/>
    <property type="evidence" value="ECO:0007669"/>
    <property type="project" value="InterPro"/>
</dbReference>
<dbReference type="PANTHER" id="PTHR47926">
    <property type="entry name" value="PENTATRICOPEPTIDE REPEAT-CONTAINING PROTEIN"/>
    <property type="match status" value="1"/>
</dbReference>
<protein>
    <recommendedName>
        <fullName evidence="3">DYW domain-containing protein</fullName>
    </recommendedName>
</protein>
<dbReference type="GO" id="GO:0008270">
    <property type="term" value="F:zinc ion binding"/>
    <property type="evidence" value="ECO:0007669"/>
    <property type="project" value="InterPro"/>
</dbReference>
<dbReference type="AlphaFoldDB" id="A0A4Y7JUA9"/>
<evidence type="ECO:0000313" key="4">
    <source>
        <dbReference type="EMBL" id="RZC64287.1"/>
    </source>
</evidence>
<dbReference type="InterPro" id="IPR046960">
    <property type="entry name" value="PPR_At4g14850-like_plant"/>
</dbReference>
<feature type="domain" description="DYW" evidence="3">
    <location>
        <begin position="353"/>
        <end position="435"/>
    </location>
</feature>
<dbReference type="PROSITE" id="PS51375">
    <property type="entry name" value="PPR"/>
    <property type="match status" value="2"/>
</dbReference>
<evidence type="ECO:0000313" key="5">
    <source>
        <dbReference type="Proteomes" id="UP000316621"/>
    </source>
</evidence>
<proteinExistence type="predicted"/>
<evidence type="ECO:0000256" key="2">
    <source>
        <dbReference type="PROSITE-ProRule" id="PRU00708"/>
    </source>
</evidence>
<dbReference type="PANTHER" id="PTHR47926:SF480">
    <property type="entry name" value="TETRATRICOPEPTIDE REPEAT-LIKE SUPERFAMILY PROTEIN ISOFORM 1"/>
    <property type="match status" value="1"/>
</dbReference>
<dbReference type="Pfam" id="PF14432">
    <property type="entry name" value="DYW_deaminase"/>
    <property type="match status" value="1"/>
</dbReference>
<evidence type="ECO:0000256" key="1">
    <source>
        <dbReference type="ARBA" id="ARBA00022737"/>
    </source>
</evidence>
<dbReference type="Proteomes" id="UP000316621">
    <property type="component" value="Chromosome 6"/>
</dbReference>
<dbReference type="Gene3D" id="1.25.40.10">
    <property type="entry name" value="Tetratricopeptide repeat domain"/>
    <property type="match status" value="3"/>
</dbReference>
<dbReference type="InterPro" id="IPR011990">
    <property type="entry name" value="TPR-like_helical_dom_sf"/>
</dbReference>
<dbReference type="OMA" id="NDRANDQ"/>
<dbReference type="GO" id="GO:0003723">
    <property type="term" value="F:RNA binding"/>
    <property type="evidence" value="ECO:0007669"/>
    <property type="project" value="InterPro"/>
</dbReference>
<keyword evidence="1" id="KW-0677">Repeat</keyword>
<dbReference type="EMBL" id="CM010720">
    <property type="protein sequence ID" value="RZC64287.1"/>
    <property type="molecule type" value="Genomic_DNA"/>
</dbReference>